<feature type="transmembrane region" description="Helical" evidence="1">
    <location>
        <begin position="156"/>
        <end position="175"/>
    </location>
</feature>
<organism evidence="2 3">
    <name type="scientific">Asticcacaulis aquaticus</name>
    <dbReference type="NCBI Taxonomy" id="2984212"/>
    <lineage>
        <taxon>Bacteria</taxon>
        <taxon>Pseudomonadati</taxon>
        <taxon>Pseudomonadota</taxon>
        <taxon>Alphaproteobacteria</taxon>
        <taxon>Caulobacterales</taxon>
        <taxon>Caulobacteraceae</taxon>
        <taxon>Asticcacaulis</taxon>
    </lineage>
</organism>
<evidence type="ECO:0000313" key="3">
    <source>
        <dbReference type="Proteomes" id="UP001214854"/>
    </source>
</evidence>
<feature type="transmembrane region" description="Helical" evidence="1">
    <location>
        <begin position="221"/>
        <end position="240"/>
    </location>
</feature>
<feature type="transmembrane region" description="Helical" evidence="1">
    <location>
        <begin position="73"/>
        <end position="90"/>
    </location>
</feature>
<feature type="transmembrane region" description="Helical" evidence="1">
    <location>
        <begin position="305"/>
        <end position="325"/>
    </location>
</feature>
<evidence type="ECO:0000313" key="2">
    <source>
        <dbReference type="EMBL" id="MDC7684446.1"/>
    </source>
</evidence>
<dbReference type="EMBL" id="JAQQKX010000012">
    <property type="protein sequence ID" value="MDC7684446.1"/>
    <property type="molecule type" value="Genomic_DNA"/>
</dbReference>
<gene>
    <name evidence="2" type="ORF">PQU92_14260</name>
</gene>
<feature type="transmembrane region" description="Helical" evidence="1">
    <location>
        <begin position="181"/>
        <end position="201"/>
    </location>
</feature>
<reference evidence="2 3" key="1">
    <citation type="submission" date="2023-01" db="EMBL/GenBank/DDBJ databases">
        <title>Novel species of the genus Asticcacaulis isolated from rivers.</title>
        <authorList>
            <person name="Lu H."/>
        </authorList>
    </citation>
    <scope>NUCLEOTIDE SEQUENCE [LARGE SCALE GENOMIC DNA]</scope>
    <source>
        <strain evidence="2 3">BYS171W</strain>
    </source>
</reference>
<keyword evidence="1" id="KW-0812">Transmembrane</keyword>
<dbReference type="Pfam" id="PF05940">
    <property type="entry name" value="NnrS"/>
    <property type="match status" value="1"/>
</dbReference>
<proteinExistence type="predicted"/>
<dbReference type="RefSeq" id="WP_272748920.1">
    <property type="nucleotide sequence ID" value="NZ_JAQQKX010000012.1"/>
</dbReference>
<keyword evidence="1" id="KW-0472">Membrane</keyword>
<feature type="transmembrane region" description="Helical" evidence="1">
    <location>
        <begin position="246"/>
        <end position="263"/>
    </location>
</feature>
<protein>
    <submittedName>
        <fullName evidence="2">NnrS family protein</fullName>
    </submittedName>
</protein>
<feature type="transmembrane region" description="Helical" evidence="1">
    <location>
        <begin position="370"/>
        <end position="388"/>
    </location>
</feature>
<accession>A0ABT5HWJ6</accession>
<keyword evidence="1" id="KW-1133">Transmembrane helix</keyword>
<feature type="transmembrane region" description="Helical" evidence="1">
    <location>
        <begin position="275"/>
        <end position="293"/>
    </location>
</feature>
<comment type="caution">
    <text evidence="2">The sequence shown here is derived from an EMBL/GenBank/DDBJ whole genome shotgun (WGS) entry which is preliminary data.</text>
</comment>
<feature type="transmembrane region" description="Helical" evidence="1">
    <location>
        <begin position="345"/>
        <end position="364"/>
    </location>
</feature>
<feature type="transmembrane region" description="Helical" evidence="1">
    <location>
        <begin position="129"/>
        <end position="149"/>
    </location>
</feature>
<sequence>MTAARHKVISRPGAQPAKPESGLPFLSIGFRPLFLCAAAFAPLALVYFIYTFAHGSTSWPSRFSAVDWHRHEMIFGYAMAIIAGFLFTAVKNWTSQPTPKGAWLAAIAGIWIVGRVAVLFSASMPALEAMILDLLFPLAVAFGIAIPLIKAKNKRNVFFIVLLLLLAVANGLTWLGQSDLGIAIALNIVLMMIIIIGGRVIAMFTERPLGLMLKRHPKVDVIVLVTSLAAFLLEIATHLYDGLPRPIIGTAFLFAATANAWRFSSWETLKTGKHALIWVLHAGYAWLIVGLAFKAAHFLGADISFSIATHALTSGAIGVMTLGFISRVALGHTGRPLVAGTDMAVAFWLINLAAFCRVFGMWLLPEGSRTFYTLAAAFWCLAFVFFLYRYTPYLLSPRADESPRSKST</sequence>
<dbReference type="InterPro" id="IPR010266">
    <property type="entry name" value="NnrS"/>
</dbReference>
<feature type="transmembrane region" description="Helical" evidence="1">
    <location>
        <begin position="33"/>
        <end position="53"/>
    </location>
</feature>
<evidence type="ECO:0000256" key="1">
    <source>
        <dbReference type="SAM" id="Phobius"/>
    </source>
</evidence>
<keyword evidence="3" id="KW-1185">Reference proteome</keyword>
<name>A0ABT5HWJ6_9CAUL</name>
<dbReference type="Proteomes" id="UP001214854">
    <property type="component" value="Unassembled WGS sequence"/>
</dbReference>
<feature type="transmembrane region" description="Helical" evidence="1">
    <location>
        <begin position="102"/>
        <end position="123"/>
    </location>
</feature>